<comment type="pathway">
    <text evidence="2 11">Pyrimidine metabolism; CTP biosynthesis via de novo pathway; UDP from UMP (UMPK route): step 1/1.</text>
</comment>
<evidence type="ECO:0000256" key="1">
    <source>
        <dbReference type="ARBA" id="ARBA00004496"/>
    </source>
</evidence>
<evidence type="ECO:0000256" key="3">
    <source>
        <dbReference type="ARBA" id="ARBA00007614"/>
    </source>
</evidence>
<evidence type="ECO:0000256" key="7">
    <source>
        <dbReference type="ARBA" id="ARBA00022777"/>
    </source>
</evidence>
<evidence type="ECO:0000259" key="12">
    <source>
        <dbReference type="Pfam" id="PF00696"/>
    </source>
</evidence>
<evidence type="ECO:0000256" key="2">
    <source>
        <dbReference type="ARBA" id="ARBA00004791"/>
    </source>
</evidence>
<comment type="caution">
    <text evidence="11">Lacks conserved residue(s) required for the propagation of feature annotation.</text>
</comment>
<keyword evidence="9 11" id="KW-0665">Pyrimidine biosynthesis</keyword>
<evidence type="ECO:0000256" key="6">
    <source>
        <dbReference type="ARBA" id="ARBA00022741"/>
    </source>
</evidence>
<dbReference type="CDD" id="cd04254">
    <property type="entry name" value="AAK_UMPK-PyrH-Ec"/>
    <property type="match status" value="1"/>
</dbReference>
<organism evidence="13 14">
    <name type="scientific">Blastochloris viridis</name>
    <name type="common">Rhodopseudomonas viridis</name>
    <dbReference type="NCBI Taxonomy" id="1079"/>
    <lineage>
        <taxon>Bacteria</taxon>
        <taxon>Pseudomonadati</taxon>
        <taxon>Pseudomonadota</taxon>
        <taxon>Alphaproteobacteria</taxon>
        <taxon>Hyphomicrobiales</taxon>
        <taxon>Blastochloridaceae</taxon>
        <taxon>Blastochloris</taxon>
    </lineage>
</organism>
<dbReference type="InterPro" id="IPR011817">
    <property type="entry name" value="Uridylate_kinase"/>
</dbReference>
<dbReference type="HAMAP" id="MF_01220_B">
    <property type="entry name" value="PyrH_B"/>
    <property type="match status" value="1"/>
</dbReference>
<feature type="binding site" evidence="11">
    <location>
        <position position="169"/>
    </location>
    <ligand>
        <name>ATP</name>
        <dbReference type="ChEBI" id="CHEBI:30616"/>
    </ligand>
</feature>
<evidence type="ECO:0000256" key="8">
    <source>
        <dbReference type="ARBA" id="ARBA00022840"/>
    </source>
</evidence>
<feature type="binding site" evidence="11">
    <location>
        <position position="166"/>
    </location>
    <ligand>
        <name>ATP</name>
        <dbReference type="ChEBI" id="CHEBI:30616"/>
    </ligand>
</feature>
<evidence type="ECO:0000256" key="5">
    <source>
        <dbReference type="ARBA" id="ARBA00022679"/>
    </source>
</evidence>
<feature type="binding site" evidence="11">
    <location>
        <position position="160"/>
    </location>
    <ligand>
        <name>ATP</name>
        <dbReference type="ChEBI" id="CHEBI:30616"/>
    </ligand>
</feature>
<feature type="binding site" evidence="11">
    <location>
        <begin position="133"/>
        <end position="140"/>
    </location>
    <ligand>
        <name>UMP</name>
        <dbReference type="ChEBI" id="CHEBI:57865"/>
    </ligand>
</feature>
<evidence type="ECO:0000256" key="4">
    <source>
        <dbReference type="ARBA" id="ARBA00022490"/>
    </source>
</evidence>
<name>A0A6N4QZQ3_BLAVI</name>
<dbReference type="PANTHER" id="PTHR42833:SF4">
    <property type="entry name" value="URIDYLATE KINASE PUMPKIN, CHLOROPLASTIC"/>
    <property type="match status" value="1"/>
</dbReference>
<dbReference type="InterPro" id="IPR015963">
    <property type="entry name" value="Uridylate_kinase_bac"/>
</dbReference>
<dbReference type="GO" id="GO:0033862">
    <property type="term" value="F:UMP kinase activity"/>
    <property type="evidence" value="ECO:0007669"/>
    <property type="project" value="UniProtKB-EC"/>
</dbReference>
<dbReference type="SUPFAM" id="SSF53633">
    <property type="entry name" value="Carbamate kinase-like"/>
    <property type="match status" value="1"/>
</dbReference>
<evidence type="ECO:0000256" key="11">
    <source>
        <dbReference type="HAMAP-Rule" id="MF_01220"/>
    </source>
</evidence>
<evidence type="ECO:0000313" key="14">
    <source>
        <dbReference type="Proteomes" id="UP000320948"/>
    </source>
</evidence>
<comment type="activity regulation">
    <text evidence="11">Inhibited by UTP.</text>
</comment>
<dbReference type="Pfam" id="PF00696">
    <property type="entry name" value="AA_kinase"/>
    <property type="match status" value="1"/>
</dbReference>
<dbReference type="Proteomes" id="UP000320948">
    <property type="component" value="Unassembled WGS sequence"/>
</dbReference>
<dbReference type="PANTHER" id="PTHR42833">
    <property type="entry name" value="URIDYLATE KINASE"/>
    <property type="match status" value="1"/>
</dbReference>
<protein>
    <recommendedName>
        <fullName evidence="11">Uridylate kinase</fullName>
        <shortName evidence="11">UK</shortName>
        <ecNumber evidence="11">2.7.4.22</ecNumber>
    </recommendedName>
    <alternativeName>
        <fullName evidence="11">Uridine monophosphate kinase</fullName>
        <shortName evidence="11">UMP kinase</shortName>
        <shortName evidence="11">UMPK</shortName>
    </alternativeName>
</protein>
<keyword evidence="7 11" id="KW-0418">Kinase</keyword>
<keyword evidence="6 11" id="KW-0547">Nucleotide-binding</keyword>
<dbReference type="GO" id="GO:0005829">
    <property type="term" value="C:cytosol"/>
    <property type="evidence" value="ECO:0007669"/>
    <property type="project" value="TreeGrafter"/>
</dbReference>
<dbReference type="UniPathway" id="UPA00159">
    <property type="reaction ID" value="UER00275"/>
</dbReference>
<dbReference type="InterPro" id="IPR001048">
    <property type="entry name" value="Asp/Glu/Uridylate_kinase"/>
</dbReference>
<dbReference type="GO" id="GO:0006225">
    <property type="term" value="P:UDP biosynthetic process"/>
    <property type="evidence" value="ECO:0007669"/>
    <property type="project" value="TreeGrafter"/>
</dbReference>
<comment type="similarity">
    <text evidence="3 11">Belongs to the UMP kinase family.</text>
</comment>
<dbReference type="NCBIfam" id="TIGR02075">
    <property type="entry name" value="pyrH_bact"/>
    <property type="match status" value="1"/>
</dbReference>
<comment type="function">
    <text evidence="11">Catalyzes the reversible phosphorylation of UMP to UDP.</text>
</comment>
<keyword evidence="4 11" id="KW-0963">Cytoplasm</keyword>
<keyword evidence="5 11" id="KW-0808">Transferase</keyword>
<dbReference type="GO" id="GO:0044210">
    <property type="term" value="P:'de novo' CTP biosynthetic process"/>
    <property type="evidence" value="ECO:0007669"/>
    <property type="project" value="UniProtKB-UniRule"/>
</dbReference>
<gene>
    <name evidence="11" type="primary">pyrH</name>
    <name evidence="13" type="ORF">DI628_06570</name>
</gene>
<feature type="binding site" evidence="11">
    <location>
        <begin position="9"/>
        <end position="12"/>
    </location>
    <ligand>
        <name>ATP</name>
        <dbReference type="ChEBI" id="CHEBI:30616"/>
    </ligand>
</feature>
<comment type="subcellular location">
    <subcellularLocation>
        <location evidence="1 11">Cytoplasm</location>
    </subcellularLocation>
</comment>
<feature type="binding site" evidence="11">
    <location>
        <position position="57"/>
    </location>
    <ligand>
        <name>ATP</name>
        <dbReference type="ChEBI" id="CHEBI:30616"/>
    </ligand>
</feature>
<dbReference type="Gene3D" id="3.40.1160.10">
    <property type="entry name" value="Acetylglutamate kinase-like"/>
    <property type="match status" value="1"/>
</dbReference>
<feature type="binding site" evidence="11">
    <location>
        <position position="52"/>
    </location>
    <ligand>
        <name>UMP</name>
        <dbReference type="ChEBI" id="CHEBI:57865"/>
    </ligand>
</feature>
<proteinExistence type="inferred from homology"/>
<dbReference type="GO" id="GO:0005524">
    <property type="term" value="F:ATP binding"/>
    <property type="evidence" value="ECO:0007669"/>
    <property type="project" value="UniProtKB-KW"/>
</dbReference>
<dbReference type="FunFam" id="3.40.1160.10:FF:000001">
    <property type="entry name" value="Uridylate kinase"/>
    <property type="match status" value="1"/>
</dbReference>
<comment type="subunit">
    <text evidence="11">Homohexamer.</text>
</comment>
<reference evidence="13 14" key="1">
    <citation type="journal article" date="2017" name="Nat. Commun.">
        <title>In situ click chemistry generation of cyclooxygenase-2 inhibitors.</title>
        <authorList>
            <person name="Bhardwaj A."/>
            <person name="Kaur J."/>
            <person name="Wuest M."/>
            <person name="Wuest F."/>
        </authorList>
    </citation>
    <scope>NUCLEOTIDE SEQUENCE [LARGE SCALE GENOMIC DNA]</scope>
    <source>
        <strain evidence="13">S2_018_000_R2_106</strain>
    </source>
</reference>
<evidence type="ECO:0000313" key="13">
    <source>
        <dbReference type="EMBL" id="TKW60562.1"/>
    </source>
</evidence>
<comment type="caution">
    <text evidence="13">The sequence shown here is derived from an EMBL/GenBank/DDBJ whole genome shotgun (WGS) entry which is preliminary data.</text>
</comment>
<feature type="binding site" evidence="11">
    <location>
        <position position="53"/>
    </location>
    <ligand>
        <name>ATP</name>
        <dbReference type="ChEBI" id="CHEBI:30616"/>
    </ligand>
</feature>
<dbReference type="PIRSF" id="PIRSF005650">
    <property type="entry name" value="Uridylate_kin"/>
    <property type="match status" value="1"/>
</dbReference>
<dbReference type="EMBL" id="VAFM01000002">
    <property type="protein sequence ID" value="TKW60562.1"/>
    <property type="molecule type" value="Genomic_DNA"/>
</dbReference>
<dbReference type="InterPro" id="IPR036393">
    <property type="entry name" value="AceGlu_kinase-like_sf"/>
</dbReference>
<evidence type="ECO:0000256" key="10">
    <source>
        <dbReference type="ARBA" id="ARBA00047767"/>
    </source>
</evidence>
<dbReference type="AlphaFoldDB" id="A0A6N4QZQ3"/>
<keyword evidence="8 11" id="KW-0067">ATP-binding</keyword>
<dbReference type="EC" id="2.7.4.22" evidence="11"/>
<sequence>MDYKRIVVKVSGERFAGDQHEKVFDVHAVEDIAGEIKSLVEMGIEVGVVIGGGNIVRGNEAAAAGIVAAQAHQMGMLAIVINALALQSVLEGQGVQTRVMSALAIDTVAEPYIRRRAMRHMEKGRVVLFAAGIGNPFFSSDTAGALRAIEIGAEIYVKATKVDGIYTADPAKHADAKHIADISYKDVLVDDLKVMDGAAIALCRENHMPLMVCKVGDVVNALNGKAKCTIVHE</sequence>
<comment type="catalytic activity">
    <reaction evidence="10 11">
        <text>UMP + ATP = UDP + ADP</text>
        <dbReference type="Rhea" id="RHEA:24400"/>
        <dbReference type="ChEBI" id="CHEBI:30616"/>
        <dbReference type="ChEBI" id="CHEBI:57865"/>
        <dbReference type="ChEBI" id="CHEBI:58223"/>
        <dbReference type="ChEBI" id="CHEBI:456216"/>
        <dbReference type="EC" id="2.7.4.22"/>
    </reaction>
</comment>
<accession>A0A6N4QZQ3</accession>
<evidence type="ECO:0000256" key="9">
    <source>
        <dbReference type="ARBA" id="ARBA00022975"/>
    </source>
</evidence>
<feature type="domain" description="Aspartate/glutamate/uridylate kinase" evidence="12">
    <location>
        <begin position="4"/>
        <end position="213"/>
    </location>
</feature>